<dbReference type="SUPFAM" id="SSF54593">
    <property type="entry name" value="Glyoxalase/Bleomycin resistance protein/Dihydroxybiphenyl dioxygenase"/>
    <property type="match status" value="1"/>
</dbReference>
<organism evidence="2 3">
    <name type="scientific">Streptacidiphilus cavernicola</name>
    <dbReference type="NCBI Taxonomy" id="3342716"/>
    <lineage>
        <taxon>Bacteria</taxon>
        <taxon>Bacillati</taxon>
        <taxon>Actinomycetota</taxon>
        <taxon>Actinomycetes</taxon>
        <taxon>Kitasatosporales</taxon>
        <taxon>Streptomycetaceae</taxon>
        <taxon>Streptacidiphilus</taxon>
    </lineage>
</organism>
<gene>
    <name evidence="2" type="ORF">ACEZDJ_01100</name>
</gene>
<dbReference type="RefSeq" id="WP_030250336.1">
    <property type="nucleotide sequence ID" value="NZ_JBHEZZ010000001.1"/>
</dbReference>
<dbReference type="PANTHER" id="PTHR33993:SF10">
    <property type="entry name" value="CONSERVED PROTEIN"/>
    <property type="match status" value="1"/>
</dbReference>
<feature type="domain" description="VOC" evidence="1">
    <location>
        <begin position="10"/>
        <end position="123"/>
    </location>
</feature>
<accession>A0ABV6UEM9</accession>
<evidence type="ECO:0000313" key="2">
    <source>
        <dbReference type="EMBL" id="MFC1399886.1"/>
    </source>
</evidence>
<protein>
    <submittedName>
        <fullName evidence="2">VOC family protein</fullName>
    </submittedName>
</protein>
<keyword evidence="3" id="KW-1185">Reference proteome</keyword>
<name>A0ABV6UEM9_9ACTN</name>
<evidence type="ECO:0000313" key="3">
    <source>
        <dbReference type="Proteomes" id="UP001592528"/>
    </source>
</evidence>
<feature type="domain" description="VOC" evidence="1">
    <location>
        <begin position="137"/>
        <end position="253"/>
    </location>
</feature>
<evidence type="ECO:0000259" key="1">
    <source>
        <dbReference type="PROSITE" id="PS51819"/>
    </source>
</evidence>
<comment type="caution">
    <text evidence="2">The sequence shown here is derived from an EMBL/GenBank/DDBJ whole genome shotgun (WGS) entry which is preliminary data.</text>
</comment>
<dbReference type="Proteomes" id="UP001592528">
    <property type="component" value="Unassembled WGS sequence"/>
</dbReference>
<dbReference type="CDD" id="cd07247">
    <property type="entry name" value="SgaA_N_like"/>
    <property type="match status" value="2"/>
</dbReference>
<dbReference type="PROSITE" id="PS51819">
    <property type="entry name" value="VOC"/>
    <property type="match status" value="2"/>
</dbReference>
<dbReference type="InterPro" id="IPR037523">
    <property type="entry name" value="VOC_core"/>
</dbReference>
<dbReference type="Pfam" id="PF00903">
    <property type="entry name" value="Glyoxalase"/>
    <property type="match status" value="1"/>
</dbReference>
<dbReference type="EMBL" id="JBHEZZ010000001">
    <property type="protein sequence ID" value="MFC1399886.1"/>
    <property type="molecule type" value="Genomic_DNA"/>
</dbReference>
<dbReference type="Pfam" id="PF18029">
    <property type="entry name" value="Glyoxalase_6"/>
    <property type="match status" value="1"/>
</dbReference>
<proteinExistence type="predicted"/>
<dbReference type="PANTHER" id="PTHR33993">
    <property type="entry name" value="GLYOXALASE-RELATED"/>
    <property type="match status" value="1"/>
</dbReference>
<dbReference type="Gene3D" id="3.10.180.10">
    <property type="entry name" value="2,3-Dihydroxybiphenyl 1,2-Dioxygenase, domain 1"/>
    <property type="match status" value="2"/>
</dbReference>
<sequence length="260" mass="27148">MLSNSNTPSTPTWLDLGSNDVDASTAFYTELFGWTARSAGPDSGGYVFLELGGKMIGGLGPNMEPGADGAWTPYFGTADVETTSKSVEMAGGTVRMPAMDVMSSGRMAQYTDPTGAKFAVWQPLEHTGFQVVDVPGSISWVELQTHDGPVAIAFYEAVLGWTVTPNPIGPDMVYNVVSLPGGAPTGFAGIMADTQFPAVLWNPYFEVADCDATFAKATALGASALMGPETMPGIGRMAQLTDPLGARFSVIATEAPAQQG</sequence>
<dbReference type="InterPro" id="IPR029068">
    <property type="entry name" value="Glyas_Bleomycin-R_OHBP_Dase"/>
</dbReference>
<dbReference type="InterPro" id="IPR004360">
    <property type="entry name" value="Glyas_Fos-R_dOase_dom"/>
</dbReference>
<reference evidence="2 3" key="1">
    <citation type="submission" date="2024-09" db="EMBL/GenBank/DDBJ databases">
        <authorList>
            <person name="Lee S.D."/>
        </authorList>
    </citation>
    <scope>NUCLEOTIDE SEQUENCE [LARGE SCALE GENOMIC DNA]</scope>
    <source>
        <strain evidence="2 3">N1-5</strain>
    </source>
</reference>
<dbReference type="InterPro" id="IPR052164">
    <property type="entry name" value="Anthracycline_SecMetBiosynth"/>
</dbReference>
<dbReference type="InterPro" id="IPR041581">
    <property type="entry name" value="Glyoxalase_6"/>
</dbReference>